<dbReference type="Proteomes" id="UP000799291">
    <property type="component" value="Unassembled WGS sequence"/>
</dbReference>
<evidence type="ECO:0000256" key="1">
    <source>
        <dbReference type="SAM" id="MobiDB-lite"/>
    </source>
</evidence>
<feature type="region of interest" description="Disordered" evidence="1">
    <location>
        <begin position="27"/>
        <end position="59"/>
    </location>
</feature>
<keyword evidence="3" id="KW-1185">Reference proteome</keyword>
<organism evidence="2 3">
    <name type="scientific">Lentithecium fluviatile CBS 122367</name>
    <dbReference type="NCBI Taxonomy" id="1168545"/>
    <lineage>
        <taxon>Eukaryota</taxon>
        <taxon>Fungi</taxon>
        <taxon>Dikarya</taxon>
        <taxon>Ascomycota</taxon>
        <taxon>Pezizomycotina</taxon>
        <taxon>Dothideomycetes</taxon>
        <taxon>Pleosporomycetidae</taxon>
        <taxon>Pleosporales</taxon>
        <taxon>Massarineae</taxon>
        <taxon>Lentitheciaceae</taxon>
        <taxon>Lentithecium</taxon>
    </lineage>
</organism>
<dbReference type="OrthoDB" id="3786670at2759"/>
<evidence type="ECO:0000313" key="2">
    <source>
        <dbReference type="EMBL" id="KAF2683598.1"/>
    </source>
</evidence>
<accession>A0A6G1IZN7</accession>
<protein>
    <submittedName>
        <fullName evidence="2">Uncharacterized protein</fullName>
    </submittedName>
</protein>
<proteinExistence type="predicted"/>
<name>A0A6G1IZN7_9PLEO</name>
<gene>
    <name evidence="2" type="ORF">K458DRAFT_418582</name>
</gene>
<sequence>MVSFKASTSKISALSAIEQKHRRRISLNLPINVSTSPRPTTPPPSTPDASSPVPTRKPDEQAAIYKAEKELEYKHRHTFIGTASLNDFLDILEVSPSHMTTKAHIAQAFILLASSEQLHARQTSTSPEGWEFVTRTTHDLVCGPHEDYLNQARIMLGSISLGEFLRMMPFDEEGNVGALSMVEAFCAASHLDAKATAGVGSKAKAFRSWMVRGRDE</sequence>
<evidence type="ECO:0000313" key="3">
    <source>
        <dbReference type="Proteomes" id="UP000799291"/>
    </source>
</evidence>
<dbReference type="EMBL" id="MU005583">
    <property type="protein sequence ID" value="KAF2683598.1"/>
    <property type="molecule type" value="Genomic_DNA"/>
</dbReference>
<dbReference type="AlphaFoldDB" id="A0A6G1IZN7"/>
<reference evidence="2" key="1">
    <citation type="journal article" date="2020" name="Stud. Mycol.">
        <title>101 Dothideomycetes genomes: a test case for predicting lifestyles and emergence of pathogens.</title>
        <authorList>
            <person name="Haridas S."/>
            <person name="Albert R."/>
            <person name="Binder M."/>
            <person name="Bloem J."/>
            <person name="Labutti K."/>
            <person name="Salamov A."/>
            <person name="Andreopoulos B."/>
            <person name="Baker S."/>
            <person name="Barry K."/>
            <person name="Bills G."/>
            <person name="Bluhm B."/>
            <person name="Cannon C."/>
            <person name="Castanera R."/>
            <person name="Culley D."/>
            <person name="Daum C."/>
            <person name="Ezra D."/>
            <person name="Gonzalez J."/>
            <person name="Henrissat B."/>
            <person name="Kuo A."/>
            <person name="Liang C."/>
            <person name="Lipzen A."/>
            <person name="Lutzoni F."/>
            <person name="Magnuson J."/>
            <person name="Mondo S."/>
            <person name="Nolan M."/>
            <person name="Ohm R."/>
            <person name="Pangilinan J."/>
            <person name="Park H.-J."/>
            <person name="Ramirez L."/>
            <person name="Alfaro M."/>
            <person name="Sun H."/>
            <person name="Tritt A."/>
            <person name="Yoshinaga Y."/>
            <person name="Zwiers L.-H."/>
            <person name="Turgeon B."/>
            <person name="Goodwin S."/>
            <person name="Spatafora J."/>
            <person name="Crous P."/>
            <person name="Grigoriev I."/>
        </authorList>
    </citation>
    <scope>NUCLEOTIDE SEQUENCE</scope>
    <source>
        <strain evidence="2">CBS 122367</strain>
    </source>
</reference>